<keyword evidence="4" id="KW-0479">Metal-binding</keyword>
<dbReference type="RefSeq" id="WP_096015211.1">
    <property type="nucleotide sequence ID" value="NZ_CP015578.1"/>
</dbReference>
<dbReference type="SFLD" id="SFLDG01017">
    <property type="entry name" value="Polyprenyl_Transferase_Like"/>
    <property type="match status" value="1"/>
</dbReference>
<comment type="cofactor">
    <cofactor evidence="1">
        <name>Mg(2+)</name>
        <dbReference type="ChEBI" id="CHEBI:18420"/>
    </cofactor>
</comment>
<dbReference type="GO" id="GO:0016114">
    <property type="term" value="P:terpenoid biosynthetic process"/>
    <property type="evidence" value="ECO:0007669"/>
    <property type="project" value="UniProtKB-ARBA"/>
</dbReference>
<evidence type="ECO:0000256" key="5">
    <source>
        <dbReference type="ARBA" id="ARBA00022842"/>
    </source>
</evidence>
<evidence type="ECO:0000256" key="2">
    <source>
        <dbReference type="ARBA" id="ARBA00006706"/>
    </source>
</evidence>
<dbReference type="PROSITE" id="PS00444">
    <property type="entry name" value="POLYPRENYL_SYNTHASE_2"/>
    <property type="match status" value="1"/>
</dbReference>
<keyword evidence="5" id="KW-0460">Magnesium</keyword>
<dbReference type="AlphaFoldDB" id="A0A1X9SPY0"/>
<dbReference type="SFLD" id="SFLDS00005">
    <property type="entry name" value="Isoprenoid_Synthase_Type_I"/>
    <property type="match status" value="1"/>
</dbReference>
<dbReference type="PANTHER" id="PTHR43281:SF1">
    <property type="entry name" value="FARNESYL DIPHOSPHATE SYNTHASE"/>
    <property type="match status" value="1"/>
</dbReference>
<dbReference type="EMBL" id="CP015578">
    <property type="protein sequence ID" value="ARQ98250.1"/>
    <property type="molecule type" value="Genomic_DNA"/>
</dbReference>
<evidence type="ECO:0000313" key="8">
    <source>
        <dbReference type="EMBL" id="ARQ98250.1"/>
    </source>
</evidence>
<sequence length="275" mass="30208">MNFSDYLEANLPKVESFHPHFNEAIAWILKAGGKHFRAKLLIGTAKAINPLCDPYPVALAVEFLHAYSLIHDDLPAMDNSALRRGVETLHVKYDEVTAILVGDALNTEAFRVIANSNLPPQIAIKCIEILSRNGGLEGMVIGQAIDCYFENKKLNLNELKFLHLHKTGALIAASMEMGAVIAGASDEECKSIYEAGLKLGLAFQIHDDIIDATSNAKIAGKPTNNDTSKNSFTNLLGVDEAIKIQNELESQIILEIQNKELKELISNLINRYLKG</sequence>
<dbReference type="CDD" id="cd00685">
    <property type="entry name" value="Trans_IPPS_HT"/>
    <property type="match status" value="1"/>
</dbReference>
<dbReference type="KEGG" id="clx:CLAN_1540"/>
<evidence type="ECO:0000256" key="7">
    <source>
        <dbReference type="RuleBase" id="RU004466"/>
    </source>
</evidence>
<dbReference type="GO" id="GO:0004161">
    <property type="term" value="F:dimethylallyltranstransferase activity"/>
    <property type="evidence" value="ECO:0007669"/>
    <property type="project" value="UniProtKB-EC"/>
</dbReference>
<dbReference type="PANTHER" id="PTHR43281">
    <property type="entry name" value="FARNESYL DIPHOSPHATE SYNTHASE"/>
    <property type="match status" value="1"/>
</dbReference>
<dbReference type="InterPro" id="IPR000092">
    <property type="entry name" value="Polyprenyl_synt"/>
</dbReference>
<evidence type="ECO:0000256" key="3">
    <source>
        <dbReference type="ARBA" id="ARBA00022679"/>
    </source>
</evidence>
<gene>
    <name evidence="8" type="primary">ispA</name>
    <name evidence="8" type="ORF">CLAN_1540</name>
</gene>
<comment type="similarity">
    <text evidence="2 7">Belongs to the FPP/GGPP synthase family.</text>
</comment>
<reference evidence="9" key="1">
    <citation type="journal article" date="2017" name="Genome Biol. Evol.">
        <title>Comparative Genomic Analysis Identifies a Campylobacter Clade Deficient in Selenium Metabolism.</title>
        <authorList>
            <person name="Miller W.G."/>
            <person name="Yee E."/>
            <person name="Lopes B.S."/>
            <person name="Chapman M.H."/>
            <person name="Huynh S."/>
            <person name="Bono J.L."/>
            <person name="Parker C.T."/>
            <person name="Strachan N.J.C."/>
            <person name="Forbes K.J."/>
        </authorList>
    </citation>
    <scope>NUCLEOTIDE SEQUENCE [LARGE SCALE GENOMIC DNA]</scope>
    <source>
        <strain evidence="9">NCTC 13004</strain>
    </source>
</reference>
<dbReference type="Gene3D" id="1.10.600.10">
    <property type="entry name" value="Farnesyl Diphosphate Synthase"/>
    <property type="match status" value="1"/>
</dbReference>
<dbReference type="SUPFAM" id="SSF48576">
    <property type="entry name" value="Terpenoid synthases"/>
    <property type="match status" value="1"/>
</dbReference>
<evidence type="ECO:0000256" key="6">
    <source>
        <dbReference type="ARBA" id="ARBA00023229"/>
    </source>
</evidence>
<dbReference type="EC" id="2.5.1.10" evidence="8"/>
<protein>
    <submittedName>
        <fullName evidence="8">Geranyl diphosphate synthase / farnesyl diphosphate synthase</fullName>
        <ecNumber evidence="8">2.5.1.1</ecNumber>
        <ecNumber evidence="8">2.5.1.10</ecNumber>
    </submittedName>
</protein>
<dbReference type="InterPro" id="IPR033749">
    <property type="entry name" value="Polyprenyl_synt_CS"/>
</dbReference>
<dbReference type="Proteomes" id="UP000202031">
    <property type="component" value="Chromosome"/>
</dbReference>
<dbReference type="GeneID" id="46922003"/>
<dbReference type="Pfam" id="PF00348">
    <property type="entry name" value="polyprenyl_synt"/>
    <property type="match status" value="1"/>
</dbReference>
<dbReference type="FunFam" id="1.10.600.10:FF:000001">
    <property type="entry name" value="Geranylgeranyl diphosphate synthase"/>
    <property type="match status" value="1"/>
</dbReference>
<keyword evidence="6" id="KW-0414">Isoprene biosynthesis</keyword>
<evidence type="ECO:0000256" key="1">
    <source>
        <dbReference type="ARBA" id="ARBA00001946"/>
    </source>
</evidence>
<name>A0A1X9SPY0_9BACT</name>
<dbReference type="EC" id="2.5.1.1" evidence="8"/>
<dbReference type="PROSITE" id="PS00723">
    <property type="entry name" value="POLYPRENYL_SYNTHASE_1"/>
    <property type="match status" value="1"/>
</dbReference>
<evidence type="ECO:0000256" key="4">
    <source>
        <dbReference type="ARBA" id="ARBA00022723"/>
    </source>
</evidence>
<accession>A0A1X9SPY0</accession>
<dbReference type="GO" id="GO:0004337">
    <property type="term" value="F:(2E,6E)-farnesyl diphosphate synthase activity"/>
    <property type="evidence" value="ECO:0007669"/>
    <property type="project" value="UniProtKB-EC"/>
</dbReference>
<dbReference type="GO" id="GO:0046872">
    <property type="term" value="F:metal ion binding"/>
    <property type="evidence" value="ECO:0007669"/>
    <property type="project" value="UniProtKB-KW"/>
</dbReference>
<keyword evidence="3 7" id="KW-0808">Transferase</keyword>
<proteinExistence type="inferred from homology"/>
<organism evidence="8 9">
    <name type="scientific">Campylobacter lanienae NCTC 13004</name>
    <dbReference type="NCBI Taxonomy" id="1031753"/>
    <lineage>
        <taxon>Bacteria</taxon>
        <taxon>Pseudomonadati</taxon>
        <taxon>Campylobacterota</taxon>
        <taxon>Epsilonproteobacteria</taxon>
        <taxon>Campylobacterales</taxon>
        <taxon>Campylobacteraceae</taxon>
        <taxon>Campylobacter</taxon>
    </lineage>
</organism>
<evidence type="ECO:0000313" key="9">
    <source>
        <dbReference type="Proteomes" id="UP000202031"/>
    </source>
</evidence>
<dbReference type="InterPro" id="IPR008949">
    <property type="entry name" value="Isoprenoid_synthase_dom_sf"/>
</dbReference>